<protein>
    <submittedName>
        <fullName evidence="2">Uncharacterized protein</fullName>
    </submittedName>
</protein>
<dbReference type="VEuPathDB" id="PiroplasmaDB:TA04795"/>
<evidence type="ECO:0000313" key="2">
    <source>
        <dbReference type="EMBL" id="SVP93451.1"/>
    </source>
</evidence>
<accession>A0A3B0NAP5</accession>
<dbReference type="AlphaFoldDB" id="A0A3B0NAP5"/>
<feature type="chain" id="PRO_5017244445" evidence="1">
    <location>
        <begin position="19"/>
        <end position="310"/>
    </location>
</feature>
<gene>
    <name evidence="2" type="ORF">TAT_000244400</name>
</gene>
<name>A0A3B0NAP5_THEAN</name>
<feature type="signal peptide" evidence="1">
    <location>
        <begin position="1"/>
        <end position="18"/>
    </location>
</feature>
<evidence type="ECO:0000256" key="1">
    <source>
        <dbReference type="SAM" id="SignalP"/>
    </source>
</evidence>
<reference evidence="2" key="1">
    <citation type="submission" date="2018-07" db="EMBL/GenBank/DDBJ databases">
        <authorList>
            <person name="Quirk P.G."/>
            <person name="Krulwich T.A."/>
        </authorList>
    </citation>
    <scope>NUCLEOTIDE SEQUENCE</scope>
    <source>
        <strain evidence="2">Anand</strain>
    </source>
</reference>
<dbReference type="EMBL" id="UIVT01000003">
    <property type="protein sequence ID" value="SVP93451.1"/>
    <property type="molecule type" value="Genomic_DNA"/>
</dbReference>
<keyword evidence="1" id="KW-0732">Signal</keyword>
<sequence length="310" mass="32899">MHYFGFLIATIFPPVIVAILRRTANQSGIWSHYQSPMCLWGPDELNFEGKWTNTGQPVGNPDAGKDASFLHAFDLLMIIKISLAKFKFNVLPGLYFTDAYGTEGNPKNAPNAVTLNNSGNQFQSKATITVKTKSKDVDFTTLELKSESLTINISSGTIKNAGNDLQTTSPNLTKDTVLDLNGTGSLSGGSVSGNVPVTLKGIIVVTSSDQPIGKNTLTITGSGTSNGVSGSLNLTNGTGNVSITAATSTLTINKEACDKLTEKTATYLKIGSSNSTARNPTEATGDAQTLGLNTEESFKKYWHLLPPNNI</sequence>
<proteinExistence type="predicted"/>
<organism evidence="2">
    <name type="scientific">Theileria annulata</name>
    <dbReference type="NCBI Taxonomy" id="5874"/>
    <lineage>
        <taxon>Eukaryota</taxon>
        <taxon>Sar</taxon>
        <taxon>Alveolata</taxon>
        <taxon>Apicomplexa</taxon>
        <taxon>Aconoidasida</taxon>
        <taxon>Piroplasmida</taxon>
        <taxon>Theileriidae</taxon>
        <taxon>Theileria</taxon>
    </lineage>
</organism>